<reference evidence="1" key="1">
    <citation type="submission" date="2018-05" db="EMBL/GenBank/DDBJ databases">
        <authorList>
            <person name="Lanie J.A."/>
            <person name="Ng W.-L."/>
            <person name="Kazmierczak K.M."/>
            <person name="Andrzejewski T.M."/>
            <person name="Davidsen T.M."/>
            <person name="Wayne K.J."/>
            <person name="Tettelin H."/>
            <person name="Glass J.I."/>
            <person name="Rusch D."/>
            <person name="Podicherti R."/>
            <person name="Tsui H.-C.T."/>
            <person name="Winkler M.E."/>
        </authorList>
    </citation>
    <scope>NUCLEOTIDE SEQUENCE</scope>
</reference>
<proteinExistence type="predicted"/>
<accession>A0A382TPG5</accession>
<evidence type="ECO:0000313" key="1">
    <source>
        <dbReference type="EMBL" id="SVD23371.1"/>
    </source>
</evidence>
<protein>
    <submittedName>
        <fullName evidence="1">Uncharacterized protein</fullName>
    </submittedName>
</protein>
<sequence>MFELNKIPYRRTGCGIRGKLDA</sequence>
<gene>
    <name evidence="1" type="ORF">METZ01_LOCUS376225</name>
</gene>
<organism evidence="1">
    <name type="scientific">marine metagenome</name>
    <dbReference type="NCBI Taxonomy" id="408172"/>
    <lineage>
        <taxon>unclassified sequences</taxon>
        <taxon>metagenomes</taxon>
        <taxon>ecological metagenomes</taxon>
    </lineage>
</organism>
<name>A0A382TPG5_9ZZZZ</name>
<dbReference type="EMBL" id="UINC01137807">
    <property type="protein sequence ID" value="SVD23371.1"/>
    <property type="molecule type" value="Genomic_DNA"/>
</dbReference>
<feature type="non-terminal residue" evidence="1">
    <location>
        <position position="22"/>
    </location>
</feature>
<dbReference type="AlphaFoldDB" id="A0A382TPG5"/>